<gene>
    <name evidence="10" type="ORF">DR980_01160</name>
</gene>
<dbReference type="InterPro" id="IPR046816">
    <property type="entry name" value="MmeI_Mtase"/>
</dbReference>
<dbReference type="Pfam" id="PF20467">
    <property type="entry name" value="MmeI_C"/>
    <property type="match status" value="1"/>
</dbReference>
<evidence type="ECO:0000259" key="5">
    <source>
        <dbReference type="Pfam" id="PF20464"/>
    </source>
</evidence>
<dbReference type="Pfam" id="PF20465">
    <property type="entry name" value="MmeI_hel"/>
    <property type="match status" value="1"/>
</dbReference>
<evidence type="ECO:0000259" key="6">
    <source>
        <dbReference type="Pfam" id="PF20465"/>
    </source>
</evidence>
<dbReference type="InterPro" id="IPR029063">
    <property type="entry name" value="SAM-dependent_MTases_sf"/>
</dbReference>
<comment type="caution">
    <text evidence="10">The sequence shown here is derived from an EMBL/GenBank/DDBJ whole genome shotgun (WGS) entry which is preliminary data.</text>
</comment>
<evidence type="ECO:0000256" key="1">
    <source>
        <dbReference type="ARBA" id="ARBA00011900"/>
    </source>
</evidence>
<name>A0A366B6E7_9FLAO</name>
<feature type="domain" description="MmeI-like target recognition" evidence="7">
    <location>
        <begin position="636"/>
        <end position="838"/>
    </location>
</feature>
<dbReference type="EC" id="2.1.1.72" evidence="1"/>
<keyword evidence="2 10" id="KW-0489">Methyltransferase</keyword>
<sequence>MNASQIEKNISELVKSIDKENFIFDLLVAYGISKTSITRLKKGDFNLSKVEGEVLYKKKVFFKEVASDKLLTTIDDLTKNEEDLKHNPRFVIVTDYKTLLAKDIRTGLTLDTPITEINKRFDFFLPWAGQEKYQSKNENHADRKASYEMAKLYDILVHENPNIYDDGGHNLNIFLSRLLFCFFAEDTGIFNEEGIFTNTLGQHTKSDGSDVHLFLDRLFKVLNTEDNSAEPDYLQVFPYVNGGLFGSHIVSPKFSLKARKIILECGELDWSEINPDIFGSMIQAVVNPAYRSGLGMHYTSVPNIMKVIEPLFLNELREEFEKSKGKPNQLRKLIFRISKIKCFDPACGSGNFLIIAYKELRALEIEIIKEINEPQSTTIVDGSQSKIHFTKDGHEIVTNAPQARMNFNGRQTEIWFTEIKLSQFYGIELDDFAHEMAILSLWLAEHQMNKVFVDELHDYGRAKPILPLKEAGHITQGNATRLDWKTVCPIDLTDEVYILGNPPYLGFKGWDKEQKSDVEIVFNGMGNMQRLDYIGCWFKKATDYIVNLNSSFAFVSTNSICQGEQVPLLWPYIFDKNLEISFAYSSFKWNNNAKLNAGVSVIIIGIENKGKSNLKKIFTDNKILTVNNINPYITGGSNIFVSQKTSSISNLPEMALGSSGIDGGFLILSKEDRTEFINSDKNSIKFIKPFLGGNDFLNRLERYCLWIDDEDIEEANNITLIKNRIEKCKEYRIKGGRDAKKAASVPHRFFYRKYQESEPLILPFTSTSVRNYLPAGYEKAGTVISNGMLVIYDCEPFVLGILSSQLHMIWAKAVGGKMRDDIRYSVNLIYNTFPFPKITIKQKEIINLHIFEVLDERAKFSEKTLAQLYDPVKMPKGLKEAHHQLDLAIERCYRPHRPFESDVDRLEYLFKMYEEMTTKNSLFQKEKKTKKAK</sequence>
<feature type="domain" description="MmeI-like N-terminal" evidence="5">
    <location>
        <begin position="1"/>
        <end position="158"/>
    </location>
</feature>
<protein>
    <recommendedName>
        <fullName evidence="1">site-specific DNA-methyltransferase (adenine-specific)</fullName>
        <ecNumber evidence="1">2.1.1.72</ecNumber>
    </recommendedName>
</protein>
<evidence type="ECO:0000313" key="10">
    <source>
        <dbReference type="EMBL" id="RBN51804.1"/>
    </source>
</evidence>
<dbReference type="Pfam" id="PF20473">
    <property type="entry name" value="MmeI_Mtase"/>
    <property type="match status" value="1"/>
</dbReference>
<dbReference type="RefSeq" id="WP_113633428.1">
    <property type="nucleotide sequence ID" value="NZ_QNUX01000001.1"/>
</dbReference>
<evidence type="ECO:0000259" key="9">
    <source>
        <dbReference type="Pfam" id="PF20473"/>
    </source>
</evidence>
<dbReference type="InterPro" id="IPR050953">
    <property type="entry name" value="N4_N6_ade-DNA_methylase"/>
</dbReference>
<evidence type="ECO:0000259" key="7">
    <source>
        <dbReference type="Pfam" id="PF20466"/>
    </source>
</evidence>
<dbReference type="SUPFAM" id="SSF53335">
    <property type="entry name" value="S-adenosyl-L-methionine-dependent methyltransferases"/>
    <property type="match status" value="1"/>
</dbReference>
<evidence type="ECO:0000313" key="11">
    <source>
        <dbReference type="Proteomes" id="UP000253676"/>
    </source>
</evidence>
<dbReference type="Gene3D" id="3.40.50.150">
    <property type="entry name" value="Vaccinia Virus protein VP39"/>
    <property type="match status" value="1"/>
</dbReference>
<dbReference type="EMBL" id="QNUX01000001">
    <property type="protein sequence ID" value="RBN51804.1"/>
    <property type="molecule type" value="Genomic_DNA"/>
</dbReference>
<feature type="domain" description="MmeI-like C-terminal" evidence="8">
    <location>
        <begin position="841"/>
        <end position="918"/>
    </location>
</feature>
<organism evidence="10 11">
    <name type="scientific">Flavobacterium psychrolimnae</name>
    <dbReference type="NCBI Taxonomy" id="249351"/>
    <lineage>
        <taxon>Bacteria</taxon>
        <taxon>Pseudomonadati</taxon>
        <taxon>Bacteroidota</taxon>
        <taxon>Flavobacteriia</taxon>
        <taxon>Flavobacteriales</taxon>
        <taxon>Flavobacteriaceae</taxon>
        <taxon>Flavobacterium</taxon>
    </lineage>
</organism>
<dbReference type="GO" id="GO:0032259">
    <property type="term" value="P:methylation"/>
    <property type="evidence" value="ECO:0007669"/>
    <property type="project" value="UniProtKB-KW"/>
</dbReference>
<comment type="catalytic activity">
    <reaction evidence="4">
        <text>a 2'-deoxyadenosine in DNA + S-adenosyl-L-methionine = an N(6)-methyl-2'-deoxyadenosine in DNA + S-adenosyl-L-homocysteine + H(+)</text>
        <dbReference type="Rhea" id="RHEA:15197"/>
        <dbReference type="Rhea" id="RHEA-COMP:12418"/>
        <dbReference type="Rhea" id="RHEA-COMP:12419"/>
        <dbReference type="ChEBI" id="CHEBI:15378"/>
        <dbReference type="ChEBI" id="CHEBI:57856"/>
        <dbReference type="ChEBI" id="CHEBI:59789"/>
        <dbReference type="ChEBI" id="CHEBI:90615"/>
        <dbReference type="ChEBI" id="CHEBI:90616"/>
        <dbReference type="EC" id="2.1.1.72"/>
    </reaction>
</comment>
<dbReference type="PANTHER" id="PTHR33841:SF1">
    <property type="entry name" value="DNA METHYLTRANSFERASE A"/>
    <property type="match status" value="1"/>
</dbReference>
<dbReference type="Pfam" id="PF20464">
    <property type="entry name" value="MmeI_N"/>
    <property type="match status" value="1"/>
</dbReference>
<evidence type="ECO:0000259" key="8">
    <source>
        <dbReference type="Pfam" id="PF20467"/>
    </source>
</evidence>
<evidence type="ECO:0000256" key="3">
    <source>
        <dbReference type="ARBA" id="ARBA00022679"/>
    </source>
</evidence>
<keyword evidence="11" id="KW-1185">Reference proteome</keyword>
<dbReference type="InterPro" id="IPR046817">
    <property type="entry name" value="MmeI_N"/>
</dbReference>
<keyword evidence="3 10" id="KW-0808">Transferase</keyword>
<dbReference type="GO" id="GO:0009007">
    <property type="term" value="F:site-specific DNA-methyltransferase (adenine-specific) activity"/>
    <property type="evidence" value="ECO:0007669"/>
    <property type="project" value="UniProtKB-EC"/>
</dbReference>
<dbReference type="InterPro" id="IPR046820">
    <property type="entry name" value="MmeI_TRD"/>
</dbReference>
<feature type="domain" description="MmeI-like DNA-methyltransferase" evidence="9">
    <location>
        <begin position="321"/>
        <end position="617"/>
    </location>
</feature>
<reference evidence="10 11" key="1">
    <citation type="submission" date="2018-07" db="EMBL/GenBank/DDBJ databases">
        <title>Complete genome sequence of Flavobacterium psychrolimnae LMG 22018.</title>
        <authorList>
            <person name="Kim D.-U."/>
        </authorList>
    </citation>
    <scope>NUCLEOTIDE SEQUENCE [LARGE SCALE GENOMIC DNA]</scope>
    <source>
        <strain evidence="10 11">LMG 22018</strain>
    </source>
</reference>
<feature type="domain" description="MmeI-like helicase spacer" evidence="6">
    <location>
        <begin position="169"/>
        <end position="245"/>
    </location>
</feature>
<dbReference type="InterPro" id="IPR046818">
    <property type="entry name" value="MmeI_C"/>
</dbReference>
<dbReference type="Pfam" id="PF20466">
    <property type="entry name" value="MmeI_TRD"/>
    <property type="match status" value="1"/>
</dbReference>
<evidence type="ECO:0000256" key="2">
    <source>
        <dbReference type="ARBA" id="ARBA00022603"/>
    </source>
</evidence>
<evidence type="ECO:0000256" key="4">
    <source>
        <dbReference type="ARBA" id="ARBA00047942"/>
    </source>
</evidence>
<accession>A0A366B6E7</accession>
<dbReference type="AlphaFoldDB" id="A0A366B6E7"/>
<dbReference type="OrthoDB" id="32195at2"/>
<dbReference type="PANTHER" id="PTHR33841">
    <property type="entry name" value="DNA METHYLTRANSFERASE YEEA-RELATED"/>
    <property type="match status" value="1"/>
</dbReference>
<dbReference type="InterPro" id="IPR046819">
    <property type="entry name" value="MmeI_hel"/>
</dbReference>
<proteinExistence type="predicted"/>
<dbReference type="Proteomes" id="UP000253676">
    <property type="component" value="Unassembled WGS sequence"/>
</dbReference>